<feature type="domain" description="GS beta-grasp" evidence="3">
    <location>
        <begin position="89"/>
        <end position="182"/>
    </location>
</feature>
<feature type="domain" description="GS catalytic" evidence="4">
    <location>
        <begin position="198"/>
        <end position="622"/>
    </location>
</feature>
<dbReference type="EMBL" id="JBGUBD010000015">
    <property type="protein sequence ID" value="MFA9480105.1"/>
    <property type="molecule type" value="Genomic_DNA"/>
</dbReference>
<dbReference type="PROSITE" id="PS00181">
    <property type="entry name" value="GLNA_ATP"/>
    <property type="match status" value="1"/>
</dbReference>
<organism evidence="5 6">
    <name type="scientific">Natronomicrosphaera hydrolytica</name>
    <dbReference type="NCBI Taxonomy" id="3242702"/>
    <lineage>
        <taxon>Bacteria</taxon>
        <taxon>Pseudomonadati</taxon>
        <taxon>Planctomycetota</taxon>
        <taxon>Phycisphaerae</taxon>
        <taxon>Phycisphaerales</taxon>
        <taxon>Phycisphaeraceae</taxon>
        <taxon>Natronomicrosphaera</taxon>
    </lineage>
</organism>
<dbReference type="Pfam" id="PF12437">
    <property type="entry name" value="GSIII_N"/>
    <property type="match status" value="1"/>
</dbReference>
<dbReference type="InterPro" id="IPR022147">
    <property type="entry name" value="GSIII_N"/>
</dbReference>
<reference evidence="5 6" key="1">
    <citation type="submission" date="2024-08" db="EMBL/GenBank/DDBJ databases">
        <title>Whole-genome sequencing of halo(alkali)philic microorganisms from hypersaline lakes.</title>
        <authorList>
            <person name="Sorokin D.Y."/>
            <person name="Merkel A.Y."/>
            <person name="Messina E."/>
            <person name="Yakimov M."/>
        </authorList>
    </citation>
    <scope>NUCLEOTIDE SEQUENCE [LARGE SCALE GENOMIC DNA]</scope>
    <source>
        <strain evidence="5 6">AB-hyl4</strain>
    </source>
</reference>
<sequence>MSGSTARLQAVSAVTNYTPFSDPLNFVDTPSRELFGENVFNANAMRERLPKDIYKKLLKTIDNGEKLDYSIADQVASAMKDWAIEKGATHYAHVFFPLTGQTAEKHDSFLEPDGNGEAITEFSGKQLIQGEPDASSFPSGGLRATFEARGYTAWDVTSPAYILENPNGTTLCIPTAFVSWTGEALDKKTPVLRSMQAINEQAQRVLKLFGHENVARVNATAGAEQEYFLIDRNFYFARPDLVAAGRTVFGAQPPKGQELDDHYFGAIPERVLACMLDTERELYKLGVPVKTRHNEVAPGQYEVAPVFENANVATDHQQLVMIMLRRVAQKYGMECLMHEKPFAGVNGSGKHVNWSLGNATQGNLLEPGDTPHENAQFLVFCAAVIRSVHKYGHLLRAVIASAGNDHRLGANEAPPAILSIFLGDQLTDVFEQIKKGSLTGSKKPGTLTVGVDTLPSLPRHAGDRNRTSPFAFTGNKFEFRAVGSNQSIAGPLVALNTIVAESLDYIATEIEKETKGSPKKFNAAVQKVLKKVLGDHDKVIFNGDGYSEEWHKEAEKRGLPNLRTAADALPVITSPEVVKVFKKYNVLNERELASRQETYLEQYCIQIDVESKVALKLARTAIFPAAIRHQRELAETCAHLKAVGYTFDTDSLDEVTGLVKKLQDAIGVLDKAVVKGDALGHDLKKKSAFYRDHLLPAMLSVREHADALEAIVADDLWSLPTYQEMLFIK</sequence>
<protein>
    <submittedName>
        <fullName evidence="5">Glutamine synthetase III</fullName>
    </submittedName>
</protein>
<proteinExistence type="inferred from homology"/>
<dbReference type="InterPro" id="IPR027303">
    <property type="entry name" value="Gln_synth_gly_rich_site"/>
</dbReference>
<name>A0ABV4U919_9BACT</name>
<dbReference type="InterPro" id="IPR040577">
    <property type="entry name" value="Gln-synt_C"/>
</dbReference>
<evidence type="ECO:0000259" key="3">
    <source>
        <dbReference type="PROSITE" id="PS51986"/>
    </source>
</evidence>
<evidence type="ECO:0000256" key="2">
    <source>
        <dbReference type="RuleBase" id="RU000384"/>
    </source>
</evidence>
<evidence type="ECO:0000259" key="4">
    <source>
        <dbReference type="PROSITE" id="PS51987"/>
    </source>
</evidence>
<comment type="similarity">
    <text evidence="1 2">Belongs to the glutamine synthetase family.</text>
</comment>
<evidence type="ECO:0000256" key="1">
    <source>
        <dbReference type="PROSITE-ProRule" id="PRU01330"/>
    </source>
</evidence>
<evidence type="ECO:0000313" key="6">
    <source>
        <dbReference type="Proteomes" id="UP001575105"/>
    </source>
</evidence>
<dbReference type="InterPro" id="IPR052725">
    <property type="entry name" value="GS_Type-3"/>
</dbReference>
<comment type="caution">
    <text evidence="5">The sequence shown here is derived from an EMBL/GenBank/DDBJ whole genome shotgun (WGS) entry which is preliminary data.</text>
</comment>
<dbReference type="PROSITE" id="PS51987">
    <property type="entry name" value="GS_CATALYTIC"/>
    <property type="match status" value="1"/>
</dbReference>
<dbReference type="Gene3D" id="1.20.120.1560">
    <property type="match status" value="1"/>
</dbReference>
<dbReference type="PROSITE" id="PS51986">
    <property type="entry name" value="GS_BETA_GRASP"/>
    <property type="match status" value="1"/>
</dbReference>
<gene>
    <name evidence="5" type="ORF">ACERK3_17665</name>
</gene>
<dbReference type="PANTHER" id="PTHR42974:SF1">
    <property type="entry name" value="TYPE-3 GLUTAMINE SYNTHETASE"/>
    <property type="match status" value="1"/>
</dbReference>
<dbReference type="InterPro" id="IPR008146">
    <property type="entry name" value="Gln_synth_cat_dom"/>
</dbReference>
<evidence type="ECO:0000313" key="5">
    <source>
        <dbReference type="EMBL" id="MFA9480105.1"/>
    </source>
</evidence>
<dbReference type="Pfam" id="PF18318">
    <property type="entry name" value="Gln-synt_C-ter"/>
    <property type="match status" value="1"/>
</dbReference>
<keyword evidence="6" id="KW-1185">Reference proteome</keyword>
<dbReference type="Gene3D" id="3.30.590.10">
    <property type="entry name" value="Glutamine synthetase/guanido kinase, catalytic domain"/>
    <property type="match status" value="1"/>
</dbReference>
<dbReference type="RefSeq" id="WP_425347030.1">
    <property type="nucleotide sequence ID" value="NZ_JBGUBD010000015.1"/>
</dbReference>
<accession>A0ABV4U919</accession>
<dbReference type="InterPro" id="IPR008147">
    <property type="entry name" value="Gln_synt_N"/>
</dbReference>
<dbReference type="Proteomes" id="UP001575105">
    <property type="component" value="Unassembled WGS sequence"/>
</dbReference>
<dbReference type="SMART" id="SM01230">
    <property type="entry name" value="Gln-synt_C"/>
    <property type="match status" value="1"/>
</dbReference>
<dbReference type="PANTHER" id="PTHR42974">
    <property type="entry name" value="GLUTAMINE SYNTHETASE"/>
    <property type="match status" value="1"/>
</dbReference>
<dbReference type="Pfam" id="PF00120">
    <property type="entry name" value="Gln-synt_C"/>
    <property type="match status" value="1"/>
</dbReference>
<dbReference type="InterPro" id="IPR014746">
    <property type="entry name" value="Gln_synth/guanido_kin_cat_dom"/>
</dbReference>
<dbReference type="SUPFAM" id="SSF55931">
    <property type="entry name" value="Glutamine synthetase/guanido kinase"/>
    <property type="match status" value="1"/>
</dbReference>